<evidence type="ECO:0000313" key="5">
    <source>
        <dbReference type="EMBL" id="OIQ50875.1"/>
    </source>
</evidence>
<proteinExistence type="predicted"/>
<evidence type="ECO:0000256" key="3">
    <source>
        <dbReference type="ARBA" id="ARBA00023014"/>
    </source>
</evidence>
<dbReference type="RefSeq" id="WP_071546275.1">
    <property type="nucleotide sequence ID" value="NZ_LKAQ01000004.1"/>
</dbReference>
<protein>
    <submittedName>
        <fullName evidence="5">Succinate dehydrogenase/fumarate reductase iron-sulfur subunit</fullName>
    </submittedName>
</protein>
<keyword evidence="1" id="KW-0479">Metal-binding</keyword>
<dbReference type="Pfam" id="PF04432">
    <property type="entry name" value="FrhB_FdhB_C"/>
    <property type="match status" value="1"/>
</dbReference>
<dbReference type="PROSITE" id="PS51379">
    <property type="entry name" value="4FE4S_FER_2"/>
    <property type="match status" value="2"/>
</dbReference>
<dbReference type="InterPro" id="IPR009051">
    <property type="entry name" value="Helical_ferredxn"/>
</dbReference>
<organism evidence="5 6">
    <name type="scientific">Pseudodesulfovibrio hydrargyri</name>
    <dbReference type="NCBI Taxonomy" id="2125990"/>
    <lineage>
        <taxon>Bacteria</taxon>
        <taxon>Pseudomonadati</taxon>
        <taxon>Thermodesulfobacteriota</taxon>
        <taxon>Desulfovibrionia</taxon>
        <taxon>Desulfovibrionales</taxon>
        <taxon>Desulfovibrionaceae</taxon>
    </lineage>
</organism>
<dbReference type="Pfam" id="PF13183">
    <property type="entry name" value="Fer4_8"/>
    <property type="match status" value="1"/>
</dbReference>
<keyword evidence="6" id="KW-1185">Reference proteome</keyword>
<feature type="domain" description="4Fe-4S ferredoxin-type" evidence="4">
    <location>
        <begin position="198"/>
        <end position="219"/>
    </location>
</feature>
<feature type="domain" description="4Fe-4S ferredoxin-type" evidence="4">
    <location>
        <begin position="252"/>
        <end position="281"/>
    </location>
</feature>
<accession>A0A1J5N5H7</accession>
<dbReference type="InterPro" id="IPR017896">
    <property type="entry name" value="4Fe4S_Fe-S-bd"/>
</dbReference>
<dbReference type="InterPro" id="IPR007525">
    <property type="entry name" value="FrhB_FdhB_C"/>
</dbReference>
<dbReference type="AlphaFoldDB" id="A0A1J5N5H7"/>
<dbReference type="GO" id="GO:0046872">
    <property type="term" value="F:metal ion binding"/>
    <property type="evidence" value="ECO:0007669"/>
    <property type="project" value="UniProtKB-KW"/>
</dbReference>
<evidence type="ECO:0000259" key="4">
    <source>
        <dbReference type="PROSITE" id="PS51379"/>
    </source>
</evidence>
<dbReference type="OrthoDB" id="9773828at2"/>
<dbReference type="GO" id="GO:0051536">
    <property type="term" value="F:iron-sulfur cluster binding"/>
    <property type="evidence" value="ECO:0007669"/>
    <property type="project" value="UniProtKB-KW"/>
</dbReference>
<keyword evidence="2" id="KW-0408">Iron</keyword>
<sequence>MASSIDDLKTEIKKALPGLDMVIAWAAGPDPLSHTPLFITEEADVERIEWDPRCSQNLAGYLPGLRGKKVGIVVKGCDARSLVELLQEKLIDREDVTIFGLHCTGAVDARAARKALGSLRGGLESVSVNGGTASFSMSGEPRTLPLAEVLQKKCFTCTGADAEVCDHFIGEHGEPPRVTETPATTLEELEAMSMEERLHFWEDQMSRCIRCYACRSACPLCVCQDHCAAQSREPHWVDQTDHPREKLMFQAIHALHTAGRCTECGECERACPMGLPIMTLKQALNRSIQDLFDYRAGTDPDQAPPLFEFREEEKNIKEREW</sequence>
<reference evidence="5 6" key="1">
    <citation type="submission" date="2015-09" db="EMBL/GenBank/DDBJ databases">
        <title>Genome of Desulfovibrio dechloracetivorans BerOc1, a mercury methylating strain isolated from highly hydrocarbons and metals contaminated coastal sediments.</title>
        <authorList>
            <person name="Goni Urriza M."/>
            <person name="Gassie C."/>
            <person name="Bouchez O."/>
            <person name="Klopp C."/>
            <person name="Ranchou-Peyruse A."/>
            <person name="Remy G."/>
        </authorList>
    </citation>
    <scope>NUCLEOTIDE SEQUENCE [LARGE SCALE GENOMIC DNA]</scope>
    <source>
        <strain evidence="5 6">BerOc1</strain>
    </source>
</reference>
<gene>
    <name evidence="5" type="ORF">BerOc1_02817</name>
</gene>
<dbReference type="PROSITE" id="PS00198">
    <property type="entry name" value="4FE4S_FER_1"/>
    <property type="match status" value="1"/>
</dbReference>
<keyword evidence="3" id="KW-0411">Iron-sulfur</keyword>
<evidence type="ECO:0000313" key="6">
    <source>
        <dbReference type="Proteomes" id="UP000181901"/>
    </source>
</evidence>
<dbReference type="SUPFAM" id="SSF46548">
    <property type="entry name" value="alpha-helical ferredoxin"/>
    <property type="match status" value="1"/>
</dbReference>
<name>A0A1J5N5H7_9BACT</name>
<dbReference type="InterPro" id="IPR017900">
    <property type="entry name" value="4Fe4S_Fe_S_CS"/>
</dbReference>
<dbReference type="Gene3D" id="1.10.1060.10">
    <property type="entry name" value="Alpha-helical ferredoxin"/>
    <property type="match status" value="1"/>
</dbReference>
<comment type="caution">
    <text evidence="5">The sequence shown here is derived from an EMBL/GenBank/DDBJ whole genome shotgun (WGS) entry which is preliminary data.</text>
</comment>
<dbReference type="Proteomes" id="UP000181901">
    <property type="component" value="Unassembled WGS sequence"/>
</dbReference>
<evidence type="ECO:0000256" key="2">
    <source>
        <dbReference type="ARBA" id="ARBA00023004"/>
    </source>
</evidence>
<evidence type="ECO:0000256" key="1">
    <source>
        <dbReference type="ARBA" id="ARBA00022723"/>
    </source>
</evidence>
<dbReference type="EMBL" id="LKAQ01000004">
    <property type="protein sequence ID" value="OIQ50875.1"/>
    <property type="molecule type" value="Genomic_DNA"/>
</dbReference>